<dbReference type="RefSeq" id="XP_068368642.1">
    <property type="nucleotide sequence ID" value="XM_068490927.1"/>
</dbReference>
<dbReference type="EMBL" id="MLAK01000217">
    <property type="protein sequence ID" value="OHT15506.1"/>
    <property type="molecule type" value="Genomic_DNA"/>
</dbReference>
<evidence type="ECO:0000256" key="1">
    <source>
        <dbReference type="SAM" id="MobiDB-lite"/>
    </source>
</evidence>
<accession>A0A1J4KWH1</accession>
<dbReference type="GeneID" id="94825631"/>
<feature type="domain" description="Myb-like" evidence="2">
    <location>
        <begin position="1"/>
        <end position="32"/>
    </location>
</feature>
<dbReference type="InterPro" id="IPR001005">
    <property type="entry name" value="SANT/Myb"/>
</dbReference>
<sequence>MYHEIGPRWVAMCDILPGRSGNDIKNRWHKHLRKLDIFEIPDEREEEDNQEIFSSKIDDDSSDPLYISEKMNSYNEENDILKDMSINDDDIQELLNCFDENPSEMNE</sequence>
<dbReference type="Pfam" id="PF00249">
    <property type="entry name" value="Myb_DNA-binding"/>
    <property type="match status" value="1"/>
</dbReference>
<evidence type="ECO:0000259" key="3">
    <source>
        <dbReference type="PROSITE" id="PS51294"/>
    </source>
</evidence>
<evidence type="ECO:0000313" key="4">
    <source>
        <dbReference type="EMBL" id="OHT15506.1"/>
    </source>
</evidence>
<dbReference type="PROSITE" id="PS50090">
    <property type="entry name" value="MYB_LIKE"/>
    <property type="match status" value="1"/>
</dbReference>
<dbReference type="Proteomes" id="UP000179807">
    <property type="component" value="Unassembled WGS sequence"/>
</dbReference>
<dbReference type="OrthoDB" id="2143914at2759"/>
<dbReference type="CDD" id="cd00167">
    <property type="entry name" value="SANT"/>
    <property type="match status" value="1"/>
</dbReference>
<feature type="region of interest" description="Disordered" evidence="1">
    <location>
        <begin position="44"/>
        <end position="64"/>
    </location>
</feature>
<dbReference type="InterPro" id="IPR009057">
    <property type="entry name" value="Homeodomain-like_sf"/>
</dbReference>
<evidence type="ECO:0000313" key="5">
    <source>
        <dbReference type="Proteomes" id="UP000179807"/>
    </source>
</evidence>
<reference evidence="4" key="1">
    <citation type="submission" date="2016-10" db="EMBL/GenBank/DDBJ databases">
        <authorList>
            <person name="Benchimol M."/>
            <person name="Almeida L.G."/>
            <person name="Vasconcelos A.T."/>
            <person name="Perreira-Neves A."/>
            <person name="Rosa I.A."/>
            <person name="Tasca T."/>
            <person name="Bogo M.R."/>
            <person name="de Souza W."/>
        </authorList>
    </citation>
    <scope>NUCLEOTIDE SEQUENCE [LARGE SCALE GENOMIC DNA]</scope>
    <source>
        <strain evidence="4">K</strain>
    </source>
</reference>
<name>A0A1J4KWH1_9EUKA</name>
<organism evidence="4 5">
    <name type="scientific">Tritrichomonas foetus</name>
    <dbReference type="NCBI Taxonomy" id="1144522"/>
    <lineage>
        <taxon>Eukaryota</taxon>
        <taxon>Metamonada</taxon>
        <taxon>Parabasalia</taxon>
        <taxon>Tritrichomonadida</taxon>
        <taxon>Tritrichomonadidae</taxon>
        <taxon>Tritrichomonas</taxon>
    </lineage>
</organism>
<dbReference type="InterPro" id="IPR017930">
    <property type="entry name" value="Myb_dom"/>
</dbReference>
<gene>
    <name evidence="4" type="ORF">TRFO_02824</name>
</gene>
<dbReference type="PROSITE" id="PS51294">
    <property type="entry name" value="HTH_MYB"/>
    <property type="match status" value="1"/>
</dbReference>
<dbReference type="VEuPathDB" id="TrichDB:TRFO_02824"/>
<keyword evidence="5" id="KW-1185">Reference proteome</keyword>
<dbReference type="SUPFAM" id="SSF46689">
    <property type="entry name" value="Homeodomain-like"/>
    <property type="match status" value="1"/>
</dbReference>
<dbReference type="Gene3D" id="1.10.10.60">
    <property type="entry name" value="Homeodomain-like"/>
    <property type="match status" value="1"/>
</dbReference>
<dbReference type="AlphaFoldDB" id="A0A1J4KWH1"/>
<comment type="caution">
    <text evidence="4">The sequence shown here is derived from an EMBL/GenBank/DDBJ whole genome shotgun (WGS) entry which is preliminary data.</text>
</comment>
<protein>
    <submittedName>
        <fullName evidence="4">Uncharacterized protein</fullName>
    </submittedName>
</protein>
<evidence type="ECO:0000259" key="2">
    <source>
        <dbReference type="PROSITE" id="PS50090"/>
    </source>
</evidence>
<proteinExistence type="predicted"/>
<feature type="domain" description="HTH myb-type" evidence="3">
    <location>
        <begin position="1"/>
        <end position="36"/>
    </location>
</feature>